<evidence type="ECO:0000256" key="1">
    <source>
        <dbReference type="SAM" id="MobiDB-lite"/>
    </source>
</evidence>
<name>A0A917LQ45_9MICC</name>
<dbReference type="EMBL" id="BMEQ01000004">
    <property type="protein sequence ID" value="GGG50477.1"/>
    <property type="molecule type" value="Genomic_DNA"/>
</dbReference>
<evidence type="ECO:0008006" key="4">
    <source>
        <dbReference type="Google" id="ProtNLM"/>
    </source>
</evidence>
<dbReference type="InterPro" id="IPR009351">
    <property type="entry name" value="AlkZ-like"/>
</dbReference>
<feature type="region of interest" description="Disordered" evidence="1">
    <location>
        <begin position="197"/>
        <end position="216"/>
    </location>
</feature>
<dbReference type="Pfam" id="PF06224">
    <property type="entry name" value="AlkZ-like"/>
    <property type="match status" value="1"/>
</dbReference>
<keyword evidence="3" id="KW-1185">Reference proteome</keyword>
<protein>
    <recommendedName>
        <fullName evidence="4">Winged helix DNA-binding domain-containing protein</fullName>
    </recommendedName>
</protein>
<dbReference type="PANTHER" id="PTHR38479">
    <property type="entry name" value="LMO0824 PROTEIN"/>
    <property type="match status" value="1"/>
</dbReference>
<evidence type="ECO:0000313" key="2">
    <source>
        <dbReference type="EMBL" id="GGG50477.1"/>
    </source>
</evidence>
<gene>
    <name evidence="2" type="ORF">GCM10011374_11340</name>
</gene>
<dbReference type="RefSeq" id="WP_188535113.1">
    <property type="nucleotide sequence ID" value="NZ_BMEQ01000004.1"/>
</dbReference>
<dbReference type="Proteomes" id="UP000638848">
    <property type="component" value="Unassembled WGS sequence"/>
</dbReference>
<dbReference type="PANTHER" id="PTHR38479:SF2">
    <property type="entry name" value="WINGED HELIX DNA-BINDING DOMAIN-CONTAINING PROTEIN"/>
    <property type="match status" value="1"/>
</dbReference>
<sequence>MTAAPDVPVLTDREVGLARLVSHGLVAPADVAPEDVVRRLGAVQAQDLPGALVAVGLRRAAGAAGLREAFDEARVVRTWPMRGTLHLVPAEELRPWLAVLGPRTAASVAARRRALGVDEVLDAARGTALAALRHGPQPRERLHAAWEEAGLLGVPGRAYHLMFALHLEATLCLGPLTGDARDQLVVPVADWLPVPVTGDAGPAAPGDAGPAAPGDEGVPPVVVRWLRRYLRGHGPVSLDDAARWSALPKSVVRAAAAGLDDVVAVHDRRGRELWCAPEVLEELPRAARRAAGVFLLPSFDEFVLGYGDRSHVLAEDRAARIVPGGNGVFRPVVVAGGRIVGTWGRRRRAAGDELVLEPFEELSPARRRAAERAFARLPALP</sequence>
<organism evidence="2 3">
    <name type="scientific">Kocuria dechangensis</name>
    <dbReference type="NCBI Taxonomy" id="1176249"/>
    <lineage>
        <taxon>Bacteria</taxon>
        <taxon>Bacillati</taxon>
        <taxon>Actinomycetota</taxon>
        <taxon>Actinomycetes</taxon>
        <taxon>Micrococcales</taxon>
        <taxon>Micrococcaceae</taxon>
        <taxon>Kocuria</taxon>
    </lineage>
</organism>
<evidence type="ECO:0000313" key="3">
    <source>
        <dbReference type="Proteomes" id="UP000638848"/>
    </source>
</evidence>
<accession>A0A917LQ45</accession>
<dbReference type="AlphaFoldDB" id="A0A917LQ45"/>
<reference evidence="2" key="2">
    <citation type="submission" date="2020-09" db="EMBL/GenBank/DDBJ databases">
        <authorList>
            <person name="Sun Q."/>
            <person name="Zhou Y."/>
        </authorList>
    </citation>
    <scope>NUCLEOTIDE SEQUENCE</scope>
    <source>
        <strain evidence="2">CGMCC 1.12187</strain>
    </source>
</reference>
<comment type="caution">
    <text evidence="2">The sequence shown here is derived from an EMBL/GenBank/DDBJ whole genome shotgun (WGS) entry which is preliminary data.</text>
</comment>
<proteinExistence type="predicted"/>
<reference evidence="2" key="1">
    <citation type="journal article" date="2014" name="Int. J. Syst. Evol. Microbiol.">
        <title>Complete genome sequence of Corynebacterium casei LMG S-19264T (=DSM 44701T), isolated from a smear-ripened cheese.</title>
        <authorList>
            <consortium name="US DOE Joint Genome Institute (JGI-PGF)"/>
            <person name="Walter F."/>
            <person name="Albersmeier A."/>
            <person name="Kalinowski J."/>
            <person name="Ruckert C."/>
        </authorList>
    </citation>
    <scope>NUCLEOTIDE SEQUENCE</scope>
    <source>
        <strain evidence="2">CGMCC 1.12187</strain>
    </source>
</reference>